<comment type="caution">
    <text evidence="2">The sequence shown here is derived from an EMBL/GenBank/DDBJ whole genome shotgun (WGS) entry which is preliminary data.</text>
</comment>
<protein>
    <submittedName>
        <fullName evidence="2">Amidohydrolase family protein</fullName>
    </submittedName>
</protein>
<feature type="domain" description="Amidohydrolase 3" evidence="1">
    <location>
        <begin position="44"/>
        <end position="92"/>
    </location>
</feature>
<dbReference type="Proteomes" id="UP000824073">
    <property type="component" value="Unassembled WGS sequence"/>
</dbReference>
<organism evidence="2 3">
    <name type="scientific">Candidatus Ventrousia excrementavium</name>
    <dbReference type="NCBI Taxonomy" id="2840961"/>
    <lineage>
        <taxon>Bacteria</taxon>
        <taxon>Bacillati</taxon>
        <taxon>Bacillota</taxon>
        <taxon>Clostridia</taxon>
        <taxon>Eubacteriales</taxon>
        <taxon>Clostridiaceae</taxon>
        <taxon>Clostridiaceae incertae sedis</taxon>
        <taxon>Candidatus Ventrousia</taxon>
    </lineage>
</organism>
<proteinExistence type="predicted"/>
<dbReference type="SUPFAM" id="SSF51338">
    <property type="entry name" value="Composite domain of metallo-dependent hydrolases"/>
    <property type="match status" value="1"/>
</dbReference>
<evidence type="ECO:0000313" key="2">
    <source>
        <dbReference type="EMBL" id="HIU43957.1"/>
    </source>
</evidence>
<dbReference type="EMBL" id="DVMR01000051">
    <property type="protein sequence ID" value="HIU43957.1"/>
    <property type="molecule type" value="Genomic_DNA"/>
</dbReference>
<dbReference type="InterPro" id="IPR013108">
    <property type="entry name" value="Amidohydro_3"/>
</dbReference>
<feature type="domain" description="Amidohydrolase 3" evidence="1">
    <location>
        <begin position="508"/>
        <end position="573"/>
    </location>
</feature>
<dbReference type="AlphaFoldDB" id="A0A9D1IXE9"/>
<accession>A0A9D1IXE9</accession>
<dbReference type="InterPro" id="IPR050378">
    <property type="entry name" value="Metallo-dep_Hydrolases_sf"/>
</dbReference>
<dbReference type="Gene3D" id="3.20.20.140">
    <property type="entry name" value="Metal-dependent hydrolases"/>
    <property type="match status" value="1"/>
</dbReference>
<sequence>MLDFIIKNGTVIDGTGADARRADVGVHNGRIVLVGDLHDAQAAQVIDAGGRVVAPGFIDSHSHADISVIRTPDLESLTAQGITTVCTGHCGMGLAPLNRHYMGMFNDEEALNAVFPPLFAGDCPGRVPVVELEPLREAYLAQYGIPLDWSSFDEFLSHIERSGVGPNLVPFVPHGPLRIAVMGVDFRRTATDREVSEMCTLLLQSMDAGAHGLSFGFDYQPGDEADKNELLALMRVVAEYDGIVTAHAQYSPRRGSRIIEGFQPIDGYREMLELGLESGARVHISHLRPGYRGMPAPELTDESCRSVMRLFEAYRAQGVRAGWDVLPHYAEAGHYAPMLVSQLLPYVEQCGSLTRFQAMLHLPEYRLRLKYELENGLNPGSHSPTGLNATAPGWHSVYEITQCVLPGCTGRTIGELAQKRGQPPLDTLLDLLADDVRVCVRIRVPSKSPLGLDCYASYPDAAFGLDVGGCDFGCQRETRPDMPPRYDGAYSDFCGMVMLLTCGVIGRREDIIAAITGRTARNYGLLDRGQIAEGMRADLVILDWDALDPGIDYITPNRPPRGVDMVFVNGRLTAEKGRMLNPRAGMVVRRRQIK</sequence>
<evidence type="ECO:0000313" key="3">
    <source>
        <dbReference type="Proteomes" id="UP000824073"/>
    </source>
</evidence>
<dbReference type="Gene3D" id="2.30.40.10">
    <property type="entry name" value="Urease, subunit C, domain 1"/>
    <property type="match status" value="1"/>
</dbReference>
<reference evidence="2" key="1">
    <citation type="submission" date="2020-10" db="EMBL/GenBank/DDBJ databases">
        <authorList>
            <person name="Gilroy R."/>
        </authorList>
    </citation>
    <scope>NUCLEOTIDE SEQUENCE</scope>
    <source>
        <strain evidence="2">CHK191-8634</strain>
    </source>
</reference>
<dbReference type="PANTHER" id="PTHR11647:SF1">
    <property type="entry name" value="COLLAPSIN RESPONSE MEDIATOR PROTEIN"/>
    <property type="match status" value="1"/>
</dbReference>
<reference evidence="2" key="2">
    <citation type="journal article" date="2021" name="PeerJ">
        <title>Extensive microbial diversity within the chicken gut microbiome revealed by metagenomics and culture.</title>
        <authorList>
            <person name="Gilroy R."/>
            <person name="Ravi A."/>
            <person name="Getino M."/>
            <person name="Pursley I."/>
            <person name="Horton D.L."/>
            <person name="Alikhan N.F."/>
            <person name="Baker D."/>
            <person name="Gharbi K."/>
            <person name="Hall N."/>
            <person name="Watson M."/>
            <person name="Adriaenssens E.M."/>
            <person name="Foster-Nyarko E."/>
            <person name="Jarju S."/>
            <person name="Secka A."/>
            <person name="Antonio M."/>
            <person name="Oren A."/>
            <person name="Chaudhuri R.R."/>
            <person name="La Ragione R."/>
            <person name="Hildebrand F."/>
            <person name="Pallen M.J."/>
        </authorList>
    </citation>
    <scope>NUCLEOTIDE SEQUENCE</scope>
    <source>
        <strain evidence="2">CHK191-8634</strain>
    </source>
</reference>
<dbReference type="Pfam" id="PF07969">
    <property type="entry name" value="Amidohydro_3"/>
    <property type="match status" value="2"/>
</dbReference>
<evidence type="ECO:0000259" key="1">
    <source>
        <dbReference type="Pfam" id="PF07969"/>
    </source>
</evidence>
<dbReference type="SUPFAM" id="SSF51556">
    <property type="entry name" value="Metallo-dependent hydrolases"/>
    <property type="match status" value="1"/>
</dbReference>
<dbReference type="PANTHER" id="PTHR11647">
    <property type="entry name" value="HYDRANTOINASE/DIHYDROPYRIMIDINASE FAMILY MEMBER"/>
    <property type="match status" value="1"/>
</dbReference>
<name>A0A9D1IXE9_9CLOT</name>
<dbReference type="InterPro" id="IPR032466">
    <property type="entry name" value="Metal_Hydrolase"/>
</dbReference>
<dbReference type="InterPro" id="IPR011059">
    <property type="entry name" value="Metal-dep_hydrolase_composite"/>
</dbReference>
<gene>
    <name evidence="2" type="ORF">IAB67_06645</name>
</gene>
<dbReference type="GO" id="GO:0016810">
    <property type="term" value="F:hydrolase activity, acting on carbon-nitrogen (but not peptide) bonds"/>
    <property type="evidence" value="ECO:0007669"/>
    <property type="project" value="InterPro"/>
</dbReference>